<keyword evidence="6" id="KW-1133">Transmembrane helix</keyword>
<keyword evidence="3" id="KW-0732">Signal</keyword>
<dbReference type="PANTHER" id="PTHR11010">
    <property type="entry name" value="PROTEASE S28 PRO-X CARBOXYPEPTIDASE-RELATED"/>
    <property type="match status" value="1"/>
</dbReference>
<gene>
    <name evidence="7" type="ORF">ES288_A09G110400v1</name>
</gene>
<dbReference type="EMBL" id="CM017696">
    <property type="protein sequence ID" value="TYH02087.1"/>
    <property type="molecule type" value="Genomic_DNA"/>
</dbReference>
<evidence type="ECO:0000256" key="2">
    <source>
        <dbReference type="ARBA" id="ARBA00022670"/>
    </source>
</evidence>
<keyword evidence="8" id="KW-1185">Reference proteome</keyword>
<dbReference type="PANTHER" id="PTHR11010:SF96">
    <property type="entry name" value="LYSOSOMAL PRO-X CARBOXYPEPTIDASE-LIKE ISOFORM X1"/>
    <property type="match status" value="1"/>
</dbReference>
<dbReference type="Proteomes" id="UP000323506">
    <property type="component" value="Chromosome A09"/>
</dbReference>
<dbReference type="GO" id="GO:0006508">
    <property type="term" value="P:proteolysis"/>
    <property type="evidence" value="ECO:0007669"/>
    <property type="project" value="UniProtKB-KW"/>
</dbReference>
<dbReference type="InterPro" id="IPR042269">
    <property type="entry name" value="Ser_carbopepase_S28_SKS"/>
</dbReference>
<evidence type="ECO:0000256" key="5">
    <source>
        <dbReference type="ARBA" id="ARBA00023180"/>
    </source>
</evidence>
<name>A0A5D2F7K1_GOSDA</name>
<sequence>MLHIDKMVKVLEQTNSYFYSSFCEHSFGRKILSKIRITIYMSNCCLDPGVAKTFEAKKTEPNKSCYCFVDKIRAMNYSPKFPVQWVQLMVMILSITLTGIAAGRTDIPRLSPTRGIIMEDPDLLSSAAVSDDLQTFYYPQTLDHFNYQPQSYATFQQRYVMNFKYWGGANNNAPILAYLGAEAPLDGSPTAIGFLNDNAVSFTALLVYIEHRYYGKSIPFGSREEAFKNASTLGYFNSAQAIADYAEIIMHIKNKLRAFYSPVIVVGGSYGGMLASWLRLKYPHVALGALASSAPILYFDKITPRGAYFSVVTKDFREASESCYQTIRNSWSVIDKIASQPNGLSSLSMIFKTCKPLNKSSELKNALENMYASAAQYDSPPRYPVTVVCRGIDGANEKQDILSKIFAGVVAYRGNRSCYINPPTNESETTVGWRWQTCSEMVIPIGIGNRTMFQPEPFDLNSFIQQCKTIFGVPPRPHWVTSYYGGHDIKLILQRFGSNIIFSNGLRDPYSRGGVLENISESILAVKTVNGSHCLDILAQNASDPEWLVKQRQTEVEIMKGWIAQYYADLKAMLFKQ</sequence>
<dbReference type="InterPro" id="IPR029058">
    <property type="entry name" value="AB_hydrolase_fold"/>
</dbReference>
<keyword evidence="5" id="KW-0325">Glycoprotein</keyword>
<proteinExistence type="inferred from homology"/>
<evidence type="ECO:0000256" key="6">
    <source>
        <dbReference type="SAM" id="Phobius"/>
    </source>
</evidence>
<evidence type="ECO:0000313" key="8">
    <source>
        <dbReference type="Proteomes" id="UP000323506"/>
    </source>
</evidence>
<dbReference type="Gene3D" id="1.20.120.980">
    <property type="entry name" value="Serine carboxypeptidase S28, SKS domain"/>
    <property type="match status" value="1"/>
</dbReference>
<dbReference type="SUPFAM" id="SSF53474">
    <property type="entry name" value="alpha/beta-Hydrolases"/>
    <property type="match status" value="1"/>
</dbReference>
<evidence type="ECO:0000313" key="7">
    <source>
        <dbReference type="EMBL" id="TYH02087.1"/>
    </source>
</evidence>
<organism evidence="7 8">
    <name type="scientific">Gossypium darwinii</name>
    <name type="common">Darwin's cotton</name>
    <name type="synonym">Gossypium barbadense var. darwinii</name>
    <dbReference type="NCBI Taxonomy" id="34276"/>
    <lineage>
        <taxon>Eukaryota</taxon>
        <taxon>Viridiplantae</taxon>
        <taxon>Streptophyta</taxon>
        <taxon>Embryophyta</taxon>
        <taxon>Tracheophyta</taxon>
        <taxon>Spermatophyta</taxon>
        <taxon>Magnoliopsida</taxon>
        <taxon>eudicotyledons</taxon>
        <taxon>Gunneridae</taxon>
        <taxon>Pentapetalae</taxon>
        <taxon>rosids</taxon>
        <taxon>malvids</taxon>
        <taxon>Malvales</taxon>
        <taxon>Malvaceae</taxon>
        <taxon>Malvoideae</taxon>
        <taxon>Gossypium</taxon>
    </lineage>
</organism>
<dbReference type="Pfam" id="PF05577">
    <property type="entry name" value="Peptidase_S28"/>
    <property type="match status" value="1"/>
</dbReference>
<evidence type="ECO:0000256" key="3">
    <source>
        <dbReference type="ARBA" id="ARBA00022729"/>
    </source>
</evidence>
<dbReference type="AlphaFoldDB" id="A0A5D2F7K1"/>
<dbReference type="GO" id="GO:0008239">
    <property type="term" value="F:dipeptidyl-peptidase activity"/>
    <property type="evidence" value="ECO:0007669"/>
    <property type="project" value="TreeGrafter"/>
</dbReference>
<keyword evidence="2" id="KW-0645">Protease</keyword>
<keyword evidence="6" id="KW-0472">Membrane</keyword>
<dbReference type="FunFam" id="1.20.120.980:FF:000006">
    <property type="entry name" value="Serine carboxypeptidase S28 family protein"/>
    <property type="match status" value="1"/>
</dbReference>
<keyword evidence="4" id="KW-0378">Hydrolase</keyword>
<comment type="similarity">
    <text evidence="1">Belongs to the peptidase S28 family.</text>
</comment>
<evidence type="ECO:0000256" key="4">
    <source>
        <dbReference type="ARBA" id="ARBA00022801"/>
    </source>
</evidence>
<evidence type="ECO:0000256" key="1">
    <source>
        <dbReference type="ARBA" id="ARBA00011079"/>
    </source>
</evidence>
<dbReference type="Gene3D" id="3.40.50.1820">
    <property type="entry name" value="alpha/beta hydrolase"/>
    <property type="match status" value="1"/>
</dbReference>
<evidence type="ECO:0008006" key="9">
    <source>
        <dbReference type="Google" id="ProtNLM"/>
    </source>
</evidence>
<protein>
    <recommendedName>
        <fullName evidence="9">Serine carboxypeptidase S28 family protein</fullName>
    </recommendedName>
</protein>
<feature type="transmembrane region" description="Helical" evidence="6">
    <location>
        <begin position="85"/>
        <end position="103"/>
    </location>
</feature>
<dbReference type="InterPro" id="IPR008758">
    <property type="entry name" value="Peptidase_S28"/>
</dbReference>
<accession>A0A5D2F7K1</accession>
<reference evidence="7 8" key="1">
    <citation type="submission" date="2019-06" db="EMBL/GenBank/DDBJ databases">
        <title>WGS assembly of Gossypium darwinii.</title>
        <authorList>
            <person name="Chen Z.J."/>
            <person name="Sreedasyam A."/>
            <person name="Ando A."/>
            <person name="Song Q."/>
            <person name="De L."/>
            <person name="Hulse-Kemp A."/>
            <person name="Ding M."/>
            <person name="Ye W."/>
            <person name="Kirkbride R."/>
            <person name="Jenkins J."/>
            <person name="Plott C."/>
            <person name="Lovell J."/>
            <person name="Lin Y.-M."/>
            <person name="Vaughn R."/>
            <person name="Liu B."/>
            <person name="Li W."/>
            <person name="Simpson S."/>
            <person name="Scheffler B."/>
            <person name="Saski C."/>
            <person name="Grover C."/>
            <person name="Hu G."/>
            <person name="Conover J."/>
            <person name="Carlson J."/>
            <person name="Shu S."/>
            <person name="Boston L."/>
            <person name="Williams M."/>
            <person name="Peterson D."/>
            <person name="Mcgee K."/>
            <person name="Jones D."/>
            <person name="Wendel J."/>
            <person name="Stelly D."/>
            <person name="Grimwood J."/>
            <person name="Schmutz J."/>
        </authorList>
    </citation>
    <scope>NUCLEOTIDE SEQUENCE [LARGE SCALE GENOMIC DNA]</scope>
    <source>
        <strain evidence="7">1808015.09</strain>
    </source>
</reference>
<dbReference type="GO" id="GO:0070008">
    <property type="term" value="F:serine-type exopeptidase activity"/>
    <property type="evidence" value="ECO:0007669"/>
    <property type="project" value="InterPro"/>
</dbReference>
<keyword evidence="6" id="KW-0812">Transmembrane</keyword>